<protein>
    <recommendedName>
        <fullName evidence="3">DUF3854 domain-containing protein</fullName>
    </recommendedName>
</protein>
<accession>A0ABV6GJW3</accession>
<dbReference type="Proteomes" id="UP001589854">
    <property type="component" value="Unassembled WGS sequence"/>
</dbReference>
<name>A0ABV6GJW3_9BACI</name>
<reference evidence="1 2" key="1">
    <citation type="submission" date="2024-09" db="EMBL/GenBank/DDBJ databases">
        <authorList>
            <person name="Sun Q."/>
            <person name="Mori K."/>
        </authorList>
    </citation>
    <scope>NUCLEOTIDE SEQUENCE [LARGE SCALE GENOMIC DNA]</scope>
    <source>
        <strain evidence="1 2">CCM 7228</strain>
    </source>
</reference>
<evidence type="ECO:0000313" key="1">
    <source>
        <dbReference type="EMBL" id="MFC0273748.1"/>
    </source>
</evidence>
<keyword evidence="2" id="KW-1185">Reference proteome</keyword>
<dbReference type="EMBL" id="JBHLVO010000024">
    <property type="protein sequence ID" value="MFC0273748.1"/>
    <property type="molecule type" value="Genomic_DNA"/>
</dbReference>
<evidence type="ECO:0008006" key="3">
    <source>
        <dbReference type="Google" id="ProtNLM"/>
    </source>
</evidence>
<proteinExistence type="predicted"/>
<dbReference type="RefSeq" id="WP_378937358.1">
    <property type="nucleotide sequence ID" value="NZ_JBHLVO010000024.1"/>
</dbReference>
<evidence type="ECO:0000313" key="2">
    <source>
        <dbReference type="Proteomes" id="UP001589854"/>
    </source>
</evidence>
<gene>
    <name evidence="1" type="ORF">ACFFIX_20385</name>
</gene>
<sequence length="423" mass="48173">MNNQLRKTRIPEWYEFMRVACPICGKTGGCMQHKDGDAVACIRVESDRPFSKNSSLPSYLHMLKGEKKRKKINDEELPTYHGEEKKEDSVLNSVFQSMLDCLELKDSHYAHLTSSTRQLSEEQIHTRKYRSLSSQPWNVVKEIQTILGIDDFSGIPGFYLADGKYGKYWTINATDGILIPFRNHKNQIVGLQYRIDKPPNDVKIQERKQGLTAKVIEQPNIVQVSFEGDILSEQKLELDQPITIFSKDKEILGWIELKRGTRYFWLSSANKNKGTGSGNPSPVHVSVPLEKLKKWEAGTTLKAKTVWLGEGPLKGDISCDFVEKLYDPEEIEDIGTTFLSLPGVNPWRLALPILKEMEVGQVNICFDADAVNNPYVRQHLMDSAKKMKEEGYRANLIIWNGKDGIGLDNLFLNLTLPQIKKLF</sequence>
<comment type="caution">
    <text evidence="1">The sequence shown here is derived from an EMBL/GenBank/DDBJ whole genome shotgun (WGS) entry which is preliminary data.</text>
</comment>
<organism evidence="1 2">
    <name type="scientific">Metabacillus herbersteinensis</name>
    <dbReference type="NCBI Taxonomy" id="283816"/>
    <lineage>
        <taxon>Bacteria</taxon>
        <taxon>Bacillati</taxon>
        <taxon>Bacillota</taxon>
        <taxon>Bacilli</taxon>
        <taxon>Bacillales</taxon>
        <taxon>Bacillaceae</taxon>
        <taxon>Metabacillus</taxon>
    </lineage>
</organism>